<name>A0A8H6YBM5_9AGAR</name>
<feature type="compositionally biased region" description="Basic and acidic residues" evidence="1">
    <location>
        <begin position="255"/>
        <end position="264"/>
    </location>
</feature>
<dbReference type="PANTHER" id="PTHR47642">
    <property type="entry name" value="ATP-DEPENDENT DNA HELICASE"/>
    <property type="match status" value="1"/>
</dbReference>
<dbReference type="AlphaFoldDB" id="A0A8H6YBM5"/>
<organism evidence="3 4">
    <name type="scientific">Mycena venus</name>
    <dbReference type="NCBI Taxonomy" id="2733690"/>
    <lineage>
        <taxon>Eukaryota</taxon>
        <taxon>Fungi</taxon>
        <taxon>Dikarya</taxon>
        <taxon>Basidiomycota</taxon>
        <taxon>Agaricomycotina</taxon>
        <taxon>Agaricomycetes</taxon>
        <taxon>Agaricomycetidae</taxon>
        <taxon>Agaricales</taxon>
        <taxon>Marasmiineae</taxon>
        <taxon>Mycenaceae</taxon>
        <taxon>Mycena</taxon>
    </lineage>
</organism>
<dbReference type="InterPro" id="IPR027417">
    <property type="entry name" value="P-loop_NTPase"/>
</dbReference>
<dbReference type="GO" id="GO:0004386">
    <property type="term" value="F:helicase activity"/>
    <property type="evidence" value="ECO:0007669"/>
    <property type="project" value="UniProtKB-KW"/>
</dbReference>
<sequence>MKVKRSNFDRVAAEFATVSPEVVHLVSERISNGDSQTANNEEERKVLRLMKEVNIINSHVPGSSQSKLVMRNQIRGLMIEKGMPSFYITINPADVYNPLVKFLAGDEIDLDKLTEDSIPRYFDQASLVAKNPAVAAQFFNIYMKAFISTILGYDPKQEDLEGGILGLVKAYYGCVEAQGRGTLHCHMLIWLEGGLNPNQIKEKALKNGGDLAFQKKLLEFLDDTISNSIPPDPDPSFETELGKFDTCATRGPTPNDRRENPSLSRDKDLHKLIKRCQSHTHHPTCFKYWRGEPEPKECRFDLDEANVVPISMIDPETGELTLRCLDGLVNNFNSTMIEAIRCNMDIKFIGSGPAAKAILYYITDYITKTQLQAHVAYAALELAVGKLGEYDPEIDEITTRAKRLLQKCAHSMIAKQELSAQQVVSYLMDFEDHFTSHKFKNLYWTGFENFINDEDPSPECYRTVTEDCMPHELESALTLNPEMEPESETNEAKDHNSEDLDSETRVVSNPDSAEDEITLVFGPSGKVLPPSANQITDYQNRGTLLEHVSVWDFTARVEKVSKAAGKRKHRTLNGLDDLEEELEHQPDCDDDLAPVTTPDALEETLEDYEGDILAYSGRVRPKVELKDSHVETSTHFLRVCTPITRKIPVPIGPAMPRRDMDDLTQKHARLMLILFKPWRHARDLRNERESWKDAYLRFREVCSEFVLEAIDNIQLLHECKDSRDAHFSNRQNRKRAGINRDIQRRAANSEDAMYAEEDELLVLDHLERIAGAGSNYLATAASQIADTMLAAELSGMFNVNGNAESTNISVNESGGAHTMVQESHPVTEQNWEKAYQVRKDRWKRAASSETTLTSTLHATPVNSTHNSVLLSDGSAFRAAETDHAFQEVMGVHSMGQLSPTTALPVPATVDEVIAEYTLNTEQARAFRIIAEHSLDRRGSPLRMFLGGPGGTGKSRVINGLTDFFQAARTRKEIQVGIIHRSCCA</sequence>
<gene>
    <name evidence="3" type="ORF">MVEN_00854100</name>
</gene>
<proteinExistence type="predicted"/>
<dbReference type="Pfam" id="PF14214">
    <property type="entry name" value="Helitron_like_N"/>
    <property type="match status" value="1"/>
</dbReference>
<protein>
    <submittedName>
        <fullName evidence="3">ATP-dependent DNA helicase</fullName>
    </submittedName>
</protein>
<keyword evidence="3" id="KW-0347">Helicase</keyword>
<dbReference type="InterPro" id="IPR025476">
    <property type="entry name" value="Helitron_helicase-like"/>
</dbReference>
<feature type="region of interest" description="Disordered" evidence="1">
    <location>
        <begin position="478"/>
        <end position="507"/>
    </location>
</feature>
<dbReference type="EMBL" id="JACAZI010000006">
    <property type="protein sequence ID" value="KAF7358065.1"/>
    <property type="molecule type" value="Genomic_DNA"/>
</dbReference>
<feature type="region of interest" description="Disordered" evidence="1">
    <location>
        <begin position="229"/>
        <end position="264"/>
    </location>
</feature>
<reference evidence="3" key="1">
    <citation type="submission" date="2020-05" db="EMBL/GenBank/DDBJ databases">
        <title>Mycena genomes resolve the evolution of fungal bioluminescence.</title>
        <authorList>
            <person name="Tsai I.J."/>
        </authorList>
    </citation>
    <scope>NUCLEOTIDE SEQUENCE</scope>
    <source>
        <strain evidence="3">CCC161011</strain>
    </source>
</reference>
<keyword evidence="4" id="KW-1185">Reference proteome</keyword>
<feature type="domain" description="Helitron helicase-like" evidence="2">
    <location>
        <begin position="38"/>
        <end position="189"/>
    </location>
</feature>
<comment type="caution">
    <text evidence="3">The sequence shown here is derived from an EMBL/GenBank/DDBJ whole genome shotgun (WGS) entry which is preliminary data.</text>
</comment>
<dbReference type="Proteomes" id="UP000620124">
    <property type="component" value="Unassembled WGS sequence"/>
</dbReference>
<keyword evidence="3" id="KW-0067">ATP-binding</keyword>
<dbReference type="Gene3D" id="3.40.50.300">
    <property type="entry name" value="P-loop containing nucleotide triphosphate hydrolases"/>
    <property type="match status" value="1"/>
</dbReference>
<evidence type="ECO:0000313" key="3">
    <source>
        <dbReference type="EMBL" id="KAF7358065.1"/>
    </source>
</evidence>
<accession>A0A8H6YBM5</accession>
<keyword evidence="3" id="KW-0547">Nucleotide-binding</keyword>
<dbReference type="InterPro" id="IPR051055">
    <property type="entry name" value="PIF1_helicase"/>
</dbReference>
<evidence type="ECO:0000313" key="4">
    <source>
        <dbReference type="Proteomes" id="UP000620124"/>
    </source>
</evidence>
<evidence type="ECO:0000259" key="2">
    <source>
        <dbReference type="Pfam" id="PF14214"/>
    </source>
</evidence>
<evidence type="ECO:0000256" key="1">
    <source>
        <dbReference type="SAM" id="MobiDB-lite"/>
    </source>
</evidence>
<keyword evidence="3" id="KW-0378">Hydrolase</keyword>
<feature type="compositionally biased region" description="Basic and acidic residues" evidence="1">
    <location>
        <begin position="490"/>
        <end position="504"/>
    </location>
</feature>
<dbReference type="PANTHER" id="PTHR47642:SF5">
    <property type="entry name" value="ATP-DEPENDENT DNA HELICASE"/>
    <property type="match status" value="1"/>
</dbReference>
<dbReference type="OrthoDB" id="10007484at2759"/>